<comment type="caution">
    <text evidence="3">The sequence shown here is derived from an EMBL/GenBank/DDBJ whole genome shotgun (WGS) entry which is preliminary data.</text>
</comment>
<proteinExistence type="predicted"/>
<evidence type="ECO:0000313" key="4">
    <source>
        <dbReference type="Proteomes" id="UP000186168"/>
    </source>
</evidence>
<dbReference type="AlphaFoldDB" id="A0A1R1S781"/>
<dbReference type="STRING" id="67365.GCA_001704635_01495"/>
<gene>
    <name evidence="3" type="ORF">SPAR_37718</name>
</gene>
<dbReference type="Proteomes" id="UP000186168">
    <property type="component" value="Unassembled WGS sequence"/>
</dbReference>
<feature type="signal peptide" evidence="2">
    <location>
        <begin position="1"/>
        <end position="25"/>
    </location>
</feature>
<dbReference type="PROSITE" id="PS51257">
    <property type="entry name" value="PROKAR_LIPOPROTEIN"/>
    <property type="match status" value="1"/>
</dbReference>
<feature type="region of interest" description="Disordered" evidence="1">
    <location>
        <begin position="150"/>
        <end position="172"/>
    </location>
</feature>
<organism evidence="3 4">
    <name type="scientific">Streptomyces sparsogenes DSM 40356</name>
    <dbReference type="NCBI Taxonomy" id="1331668"/>
    <lineage>
        <taxon>Bacteria</taxon>
        <taxon>Bacillati</taxon>
        <taxon>Actinomycetota</taxon>
        <taxon>Actinomycetes</taxon>
        <taxon>Kitasatosporales</taxon>
        <taxon>Streptomycetaceae</taxon>
        <taxon>Streptomyces</taxon>
    </lineage>
</organism>
<dbReference type="GeneID" id="96746450"/>
<keyword evidence="2" id="KW-0732">Signal</keyword>
<evidence type="ECO:0000256" key="2">
    <source>
        <dbReference type="SAM" id="SignalP"/>
    </source>
</evidence>
<name>A0A1R1S781_9ACTN</name>
<dbReference type="RefSeq" id="WP_079151225.1">
    <property type="nucleotide sequence ID" value="NZ_ASQP01000481.1"/>
</dbReference>
<sequence length="310" mass="34378">MVTRRARWWAAALLMAALTGCGSTADTPSSPGAKGAPEVTDEKHLPPLPLDRYRLGNDESRRWTKAQQRLAQRCMVDLGFTDFPADPKPPSAPTVSGTLTVTAAPTPLGRLDLDKAERWGYGWDPKVSRRRPPEPAGRAMTDREFAALYGRSGGRDTPSGRKPPEQGCSGQANRRLAKGVENLTRMWTYVSRRDAALHKAVMKDREVRRAFATWSKCVTDKGGERYPDPLAAYGAKAWGRGKDGNTTHTRREVRTAVADVECKREHNTAGVWWTAATKHQRADIQRNKATYEAVRDDLDVLRGNMREALG</sequence>
<accession>A0A1R1S781</accession>
<feature type="compositionally biased region" description="Basic and acidic residues" evidence="1">
    <location>
        <begin position="40"/>
        <end position="53"/>
    </location>
</feature>
<evidence type="ECO:0000256" key="1">
    <source>
        <dbReference type="SAM" id="MobiDB-lite"/>
    </source>
</evidence>
<dbReference type="EMBL" id="ASQP01000481">
    <property type="protein sequence ID" value="OMI34176.1"/>
    <property type="molecule type" value="Genomic_DNA"/>
</dbReference>
<feature type="region of interest" description="Disordered" evidence="1">
    <location>
        <begin position="22"/>
        <end position="53"/>
    </location>
</feature>
<protein>
    <recommendedName>
        <fullName evidence="5">Lipoprotein</fullName>
    </recommendedName>
</protein>
<feature type="chain" id="PRO_5013045561" description="Lipoprotein" evidence="2">
    <location>
        <begin position="26"/>
        <end position="310"/>
    </location>
</feature>
<reference evidence="3 4" key="1">
    <citation type="submission" date="2013-05" db="EMBL/GenBank/DDBJ databases">
        <title>Genome sequence of Streptomyces sparsogenes DSM 40356.</title>
        <authorList>
            <person name="Coyne S."/>
            <person name="Seebeck F.P."/>
        </authorList>
    </citation>
    <scope>NUCLEOTIDE SEQUENCE [LARGE SCALE GENOMIC DNA]</scope>
    <source>
        <strain evidence="3 4">DSM 40356</strain>
    </source>
</reference>
<evidence type="ECO:0000313" key="3">
    <source>
        <dbReference type="EMBL" id="OMI34176.1"/>
    </source>
</evidence>
<keyword evidence="4" id="KW-1185">Reference proteome</keyword>
<evidence type="ECO:0008006" key="5">
    <source>
        <dbReference type="Google" id="ProtNLM"/>
    </source>
</evidence>